<dbReference type="Gene3D" id="3.60.21.10">
    <property type="match status" value="1"/>
</dbReference>
<dbReference type="InterPro" id="IPR016159">
    <property type="entry name" value="Cullin_repeat-like_dom_sf"/>
</dbReference>
<evidence type="ECO:0000256" key="8">
    <source>
        <dbReference type="RuleBase" id="RU004273"/>
    </source>
</evidence>
<dbReference type="SUPFAM" id="SSF56300">
    <property type="entry name" value="Metallo-dependent phosphatases"/>
    <property type="match status" value="1"/>
</dbReference>
<protein>
    <recommendedName>
        <fullName evidence="8">Serine/threonine-protein phosphatase</fullName>
        <ecNumber evidence="8">3.1.3.16</ecNumber>
    </recommendedName>
</protein>
<keyword evidence="5" id="KW-0464">Manganese</keyword>
<dbReference type="PRINTS" id="PR00114">
    <property type="entry name" value="STPHPHTASE"/>
</dbReference>
<evidence type="ECO:0000256" key="2">
    <source>
        <dbReference type="ARBA" id="ARBA00022723"/>
    </source>
</evidence>
<evidence type="ECO:0000313" key="11">
    <source>
        <dbReference type="EMBL" id="KAJ0395866.1"/>
    </source>
</evidence>
<evidence type="ECO:0000259" key="10">
    <source>
        <dbReference type="PROSITE" id="PS00125"/>
    </source>
</evidence>
<dbReference type="EMBL" id="JAKCXM010000322">
    <property type="protein sequence ID" value="KAJ0395866.1"/>
    <property type="molecule type" value="Genomic_DNA"/>
</dbReference>
<evidence type="ECO:0000256" key="5">
    <source>
        <dbReference type="ARBA" id="ARBA00023211"/>
    </source>
</evidence>
<evidence type="ECO:0000313" key="12">
    <source>
        <dbReference type="Proteomes" id="UP001209570"/>
    </source>
</evidence>
<dbReference type="InterPro" id="IPR050341">
    <property type="entry name" value="PP1_catalytic_subunit"/>
</dbReference>
<dbReference type="PANTHER" id="PTHR11668">
    <property type="entry name" value="SERINE/THREONINE PROTEIN PHOSPHATASE"/>
    <property type="match status" value="1"/>
</dbReference>
<dbReference type="GO" id="GO:0005634">
    <property type="term" value="C:nucleus"/>
    <property type="evidence" value="ECO:0007669"/>
    <property type="project" value="TreeGrafter"/>
</dbReference>
<evidence type="ECO:0000256" key="6">
    <source>
        <dbReference type="ARBA" id="ARBA00047761"/>
    </source>
</evidence>
<reference evidence="11" key="1">
    <citation type="submission" date="2021-12" db="EMBL/GenBank/DDBJ databases">
        <title>Prjna785345.</title>
        <authorList>
            <person name="Rujirawat T."/>
            <person name="Krajaejun T."/>
        </authorList>
    </citation>
    <scope>NUCLEOTIDE SEQUENCE</scope>
    <source>
        <strain evidence="11">Pi057C3</strain>
    </source>
</reference>
<comment type="cofactor">
    <cofactor evidence="1">
        <name>Mn(2+)</name>
        <dbReference type="ChEBI" id="CHEBI:29035"/>
    </cofactor>
</comment>
<keyword evidence="2" id="KW-0479">Metal-binding</keyword>
<dbReference type="InterPro" id="IPR006186">
    <property type="entry name" value="Ser/Thr-sp_prot-phosphatase"/>
</dbReference>
<dbReference type="FunFam" id="3.60.21.10:FF:000026">
    <property type="entry name" value="Serine/threonine-protein phosphatase"/>
    <property type="match status" value="1"/>
</dbReference>
<evidence type="ECO:0000256" key="7">
    <source>
        <dbReference type="ARBA" id="ARBA00048336"/>
    </source>
</evidence>
<dbReference type="GO" id="GO:0046872">
    <property type="term" value="F:metal ion binding"/>
    <property type="evidence" value="ECO:0007669"/>
    <property type="project" value="UniProtKB-KW"/>
</dbReference>
<evidence type="ECO:0000256" key="3">
    <source>
        <dbReference type="ARBA" id="ARBA00022801"/>
    </source>
</evidence>
<feature type="domain" description="Serine/threonine specific protein phosphatases" evidence="10">
    <location>
        <begin position="700"/>
        <end position="705"/>
    </location>
</feature>
<dbReference type="InterPro" id="IPR029052">
    <property type="entry name" value="Metallo-depent_PP-like"/>
</dbReference>
<dbReference type="AlphaFoldDB" id="A0AAD5LWT4"/>
<name>A0AAD5LWT4_PYTIN</name>
<dbReference type="InterPro" id="IPR004843">
    <property type="entry name" value="Calcineurin-like_PHP"/>
</dbReference>
<dbReference type="Pfam" id="PF16891">
    <property type="entry name" value="STPPase_N"/>
    <property type="match status" value="1"/>
</dbReference>
<dbReference type="Proteomes" id="UP001209570">
    <property type="component" value="Unassembled WGS sequence"/>
</dbReference>
<dbReference type="GO" id="GO:0017119">
    <property type="term" value="C:Golgi transport complex"/>
    <property type="evidence" value="ECO:0007669"/>
    <property type="project" value="InterPro"/>
</dbReference>
<evidence type="ECO:0000256" key="4">
    <source>
        <dbReference type="ARBA" id="ARBA00022912"/>
    </source>
</evidence>
<comment type="catalytic activity">
    <reaction evidence="7 8">
        <text>O-phospho-L-threonyl-[protein] + H2O = L-threonyl-[protein] + phosphate</text>
        <dbReference type="Rhea" id="RHEA:47004"/>
        <dbReference type="Rhea" id="RHEA-COMP:11060"/>
        <dbReference type="Rhea" id="RHEA-COMP:11605"/>
        <dbReference type="ChEBI" id="CHEBI:15377"/>
        <dbReference type="ChEBI" id="CHEBI:30013"/>
        <dbReference type="ChEBI" id="CHEBI:43474"/>
        <dbReference type="ChEBI" id="CHEBI:61977"/>
        <dbReference type="EC" id="3.1.3.16"/>
    </reaction>
</comment>
<proteinExistence type="inferred from homology"/>
<keyword evidence="12" id="KW-1185">Reference proteome</keyword>
<comment type="catalytic activity">
    <reaction evidence="6">
        <text>O-phospho-L-seryl-[protein] + H2O = L-seryl-[protein] + phosphate</text>
        <dbReference type="Rhea" id="RHEA:20629"/>
        <dbReference type="Rhea" id="RHEA-COMP:9863"/>
        <dbReference type="Rhea" id="RHEA-COMP:11604"/>
        <dbReference type="ChEBI" id="CHEBI:15377"/>
        <dbReference type="ChEBI" id="CHEBI:29999"/>
        <dbReference type="ChEBI" id="CHEBI:43474"/>
        <dbReference type="ChEBI" id="CHEBI:83421"/>
        <dbReference type="EC" id="3.1.3.16"/>
    </reaction>
</comment>
<accession>A0AAD5LWT4</accession>
<dbReference type="SMART" id="SM00156">
    <property type="entry name" value="PP2Ac"/>
    <property type="match status" value="1"/>
</dbReference>
<dbReference type="PANTHER" id="PTHR11668:SF300">
    <property type="entry name" value="SERINE_THREONINE-PROTEIN PHOSPHATASE"/>
    <property type="match status" value="1"/>
</dbReference>
<dbReference type="InterPro" id="IPR007255">
    <property type="entry name" value="COG8"/>
</dbReference>
<feature type="compositionally biased region" description="Low complexity" evidence="9">
    <location>
        <begin position="411"/>
        <end position="422"/>
    </location>
</feature>
<dbReference type="Pfam" id="PF04124">
    <property type="entry name" value="Dor1"/>
    <property type="match status" value="1"/>
</dbReference>
<dbReference type="InterPro" id="IPR031675">
    <property type="entry name" value="STPPase_N"/>
</dbReference>
<comment type="caution">
    <text evidence="11">The sequence shown here is derived from an EMBL/GenBank/DDBJ whole genome shotgun (WGS) entry which is preliminary data.</text>
</comment>
<dbReference type="Pfam" id="PF00149">
    <property type="entry name" value="Metallophos"/>
    <property type="match status" value="1"/>
</dbReference>
<comment type="similarity">
    <text evidence="8">Belongs to the PPP phosphatase family.</text>
</comment>
<dbReference type="EC" id="3.1.3.16" evidence="8"/>
<keyword evidence="3 8" id="KW-0378">Hydrolase</keyword>
<organism evidence="11 12">
    <name type="scientific">Pythium insidiosum</name>
    <name type="common">Pythiosis disease agent</name>
    <dbReference type="NCBI Taxonomy" id="114742"/>
    <lineage>
        <taxon>Eukaryota</taxon>
        <taxon>Sar</taxon>
        <taxon>Stramenopiles</taxon>
        <taxon>Oomycota</taxon>
        <taxon>Peronosporomycetes</taxon>
        <taxon>Pythiales</taxon>
        <taxon>Pythiaceae</taxon>
        <taxon>Pythium</taxon>
    </lineage>
</organism>
<evidence type="ECO:0000256" key="1">
    <source>
        <dbReference type="ARBA" id="ARBA00001936"/>
    </source>
</evidence>
<dbReference type="SUPFAM" id="SSF74788">
    <property type="entry name" value="Cullin repeat-like"/>
    <property type="match status" value="1"/>
</dbReference>
<dbReference type="GO" id="GO:0004722">
    <property type="term" value="F:protein serine/threonine phosphatase activity"/>
    <property type="evidence" value="ECO:0007669"/>
    <property type="project" value="UniProtKB-EC"/>
</dbReference>
<evidence type="ECO:0000256" key="9">
    <source>
        <dbReference type="SAM" id="MobiDB-lite"/>
    </source>
</evidence>
<keyword evidence="4" id="KW-0904">Protein phosphatase</keyword>
<dbReference type="PROSITE" id="PS00125">
    <property type="entry name" value="SER_THR_PHOSPHATASE"/>
    <property type="match status" value="1"/>
</dbReference>
<dbReference type="CDD" id="cd07414">
    <property type="entry name" value="MPP_PP1_PPKL"/>
    <property type="match status" value="1"/>
</dbReference>
<gene>
    <name evidence="11" type="ORF">P43SY_001734</name>
</gene>
<feature type="region of interest" description="Disordered" evidence="9">
    <location>
        <begin position="403"/>
        <end position="428"/>
    </location>
</feature>
<sequence length="886" mass="99132">MATPASALSSSLEELKKEPWRLQLQADTTAEQLRALVLKNYHVFIQSNQCAALVKDDVRHCVFSDGDASRGLTALKEQTREIMTGIPELKTFCAQMQRDMEGIVAKHGDIQFVFDHFLQLTELLEIPQLLEACIHNELFDAALDVVQFAHETFADDAKNEAPNFVIVALNREVAQMTALLREKLLQKLREDLQLALCVRVVGYLRRLDALTDTTRSVGTAAYERQLKEEFLSARGAWLASLTRSLSIADPYQFTVQLIDVKRTSWFDMITQYSAIFGSENVDGKVDPPLCQWATTTVAEFIQILMRQLPKIDDFSSLATILEQSLFFGGSLGRVGINFRAILVVFFEDHVFNLMAQSWDAACRDFADSLGAHAIASSSSSSGSISTSSRTPIVLGSYRHSMSNGNSTPAATLRPRLSSSSLLPEEDTSPPRMLMSFPILAEFTNAILSSLNDLRLCTLTSLEARLAQRLQASLEAVVLTVQTFCEDNKLQVLATAEPTTPRNSSSESSKSTQLSESMRFMCEALATELLPYLVRCFNRLYPPARVSRSSLLATVAVAVAVDADVIVRPQRRPPSAMSSLLLRLDARELDAIIDKLLSVRNAQPGEQVTLSESEIRGLCLHAREVFLKQPMLLEIEAPIKICGDLHGQYFDLLRLFEFGGFPPESNYLFLGDYVDRGCQSLETICLLFAYKIKYPNNVFILRGNHEDPNINKTYGFFDECKRRLSVKIWKTFTDCFECLPVAALVDTKILCMHGGLSPELSHLDQIRRLPRPTEVPDSGLLSDLLWADPDKTTLGWGVNSRGISYTFGSDIVRQFLRRHDLDLICRAHQVVEDGYEFFANRQLVTVFSAPNYCGEYDNAGAMMSVDENLMCSFQILRPAEKKTSRIM</sequence>